<reference evidence="1" key="2">
    <citation type="journal article" date="2023" name="IMA Fungus">
        <title>Comparative genomic study of the Penicillium genus elucidates a diverse pangenome and 15 lateral gene transfer events.</title>
        <authorList>
            <person name="Petersen C."/>
            <person name="Sorensen T."/>
            <person name="Nielsen M.R."/>
            <person name="Sondergaard T.E."/>
            <person name="Sorensen J.L."/>
            <person name="Fitzpatrick D.A."/>
            <person name="Frisvad J.C."/>
            <person name="Nielsen K.L."/>
        </authorList>
    </citation>
    <scope>NUCLEOTIDE SEQUENCE</scope>
    <source>
        <strain evidence="1">IBT 21917</strain>
    </source>
</reference>
<proteinExistence type="predicted"/>
<dbReference type="OrthoDB" id="5577209at2759"/>
<reference evidence="1" key="1">
    <citation type="submission" date="2022-11" db="EMBL/GenBank/DDBJ databases">
        <authorList>
            <person name="Petersen C."/>
        </authorList>
    </citation>
    <scope>NUCLEOTIDE SEQUENCE</scope>
    <source>
        <strain evidence="1">IBT 21917</strain>
    </source>
</reference>
<name>A0A9W9I2V4_9EURO</name>
<comment type="caution">
    <text evidence="1">The sequence shown here is derived from an EMBL/GenBank/DDBJ whole genome shotgun (WGS) entry which is preliminary data.</text>
</comment>
<dbReference type="Proteomes" id="UP001146351">
    <property type="component" value="Unassembled WGS sequence"/>
</dbReference>
<accession>A0A9W9I2V4</accession>
<sequence length="224" mass="24522">MVEFPPLAPVPPPAVRKTIPSNDWEACLDAWMTLLGIRLNATDETFKAAGTEDLPVGVFLESFYQYAAAGDPGLQNEPNARKLRKLCFLTTRRYLLSLSNPPEELLSWHLLGNISSCYPSSSALKSTLSTAWDTHNARISSSLEKAKSIVIQELSSVTPSSIPNIISDIRRLTILASMLPPCGQVLMAGSDYLDTLAETYQSQKAPEELKRILVANVYVGLVSL</sequence>
<keyword evidence="2" id="KW-1185">Reference proteome</keyword>
<gene>
    <name evidence="1" type="ORF">N7492_006442</name>
</gene>
<dbReference type="AlphaFoldDB" id="A0A9W9I2V4"/>
<protein>
    <submittedName>
        <fullName evidence="1">Ubiquitin system component Cue</fullName>
    </submittedName>
</protein>
<evidence type="ECO:0000313" key="2">
    <source>
        <dbReference type="Proteomes" id="UP001146351"/>
    </source>
</evidence>
<evidence type="ECO:0000313" key="1">
    <source>
        <dbReference type="EMBL" id="KAJ5161050.1"/>
    </source>
</evidence>
<organism evidence="1 2">
    <name type="scientific">Penicillium capsulatum</name>
    <dbReference type="NCBI Taxonomy" id="69766"/>
    <lineage>
        <taxon>Eukaryota</taxon>
        <taxon>Fungi</taxon>
        <taxon>Dikarya</taxon>
        <taxon>Ascomycota</taxon>
        <taxon>Pezizomycotina</taxon>
        <taxon>Eurotiomycetes</taxon>
        <taxon>Eurotiomycetidae</taxon>
        <taxon>Eurotiales</taxon>
        <taxon>Aspergillaceae</taxon>
        <taxon>Penicillium</taxon>
    </lineage>
</organism>
<dbReference type="EMBL" id="JAPQKO010000005">
    <property type="protein sequence ID" value="KAJ5161050.1"/>
    <property type="molecule type" value="Genomic_DNA"/>
</dbReference>